<organism evidence="4 5">
    <name type="scientific">Glossina pallidipes</name>
    <name type="common">Tsetse fly</name>
    <dbReference type="NCBI Taxonomy" id="7398"/>
    <lineage>
        <taxon>Eukaryota</taxon>
        <taxon>Metazoa</taxon>
        <taxon>Ecdysozoa</taxon>
        <taxon>Arthropoda</taxon>
        <taxon>Hexapoda</taxon>
        <taxon>Insecta</taxon>
        <taxon>Pterygota</taxon>
        <taxon>Neoptera</taxon>
        <taxon>Endopterygota</taxon>
        <taxon>Diptera</taxon>
        <taxon>Brachycera</taxon>
        <taxon>Muscomorpha</taxon>
        <taxon>Hippoboscoidea</taxon>
        <taxon>Glossinidae</taxon>
        <taxon>Glossina</taxon>
    </lineage>
</organism>
<dbReference type="InterPro" id="IPR048988">
    <property type="entry name" value="STAT_linker"/>
</dbReference>
<dbReference type="Proteomes" id="UP000092445">
    <property type="component" value="Unassembled WGS sequence"/>
</dbReference>
<dbReference type="SUPFAM" id="SSF55550">
    <property type="entry name" value="SH2 domain"/>
    <property type="match status" value="1"/>
</dbReference>
<dbReference type="InterPro" id="IPR008967">
    <property type="entry name" value="p53-like_TF_DNA-bd_sf"/>
</dbReference>
<dbReference type="PANTHER" id="PTHR11801">
    <property type="entry name" value="SIGNAL TRANSDUCER AND ACTIVATOR OF TRANSCRIPTION"/>
    <property type="match status" value="1"/>
</dbReference>
<dbReference type="AlphaFoldDB" id="A0A1B0A8R5"/>
<dbReference type="GO" id="GO:0003700">
    <property type="term" value="F:DNA-binding transcription factor activity"/>
    <property type="evidence" value="ECO:0007669"/>
    <property type="project" value="InterPro"/>
</dbReference>
<dbReference type="GO" id="GO:0006357">
    <property type="term" value="P:regulation of transcription by RNA polymerase II"/>
    <property type="evidence" value="ECO:0007669"/>
    <property type="project" value="UniProtKB-ARBA"/>
</dbReference>
<evidence type="ECO:0000313" key="5">
    <source>
        <dbReference type="Proteomes" id="UP000092445"/>
    </source>
</evidence>
<sequence length="219" mass="25389">MDYDNQTRVFSGTFRTLSLPVLVIMSPKQEAQALATVTWDNAFSNIVREPFQTSGRVIWSQMALALNTKFESITDEKLFPLKNAGGEHKDYVTWIQFCKEKLPERSFTFWEWFFAIMKLTKEHCQSIWKAGSIVGFISKPKADEILRQSPVDGITLAVTSKQYSVLMLKPWTPRDRGLADRIHDIPFLLRVYPTNRARNDACGEFYRERQIQVRGNFIL</sequence>
<evidence type="ECO:0000259" key="3">
    <source>
        <dbReference type="Pfam" id="PF21354"/>
    </source>
</evidence>
<feature type="domain" description="Signal transducer and activator of transcription linker" evidence="3">
    <location>
        <begin position="48"/>
        <end position="113"/>
    </location>
</feature>
<protein>
    <recommendedName>
        <fullName evidence="3">Signal transducer and activator of transcription linker domain-containing protein</fullName>
    </recommendedName>
</protein>
<keyword evidence="5" id="KW-1185">Reference proteome</keyword>
<proteinExistence type="inferred from homology"/>
<comment type="similarity">
    <text evidence="1">Belongs to the transcription factor STAT family.</text>
</comment>
<keyword evidence="2" id="KW-0727">SH2 domain</keyword>
<dbReference type="InterPro" id="IPR001217">
    <property type="entry name" value="STAT"/>
</dbReference>
<evidence type="ECO:0000313" key="4">
    <source>
        <dbReference type="EnsemblMetazoa" id="GPAI037893-PA"/>
    </source>
</evidence>
<evidence type="ECO:0000256" key="1">
    <source>
        <dbReference type="ARBA" id="ARBA00005586"/>
    </source>
</evidence>
<dbReference type="InterPro" id="IPR036860">
    <property type="entry name" value="SH2_dom_sf"/>
</dbReference>
<dbReference type="CDD" id="cd09919">
    <property type="entry name" value="SH2_STAT_family"/>
    <property type="match status" value="1"/>
</dbReference>
<reference evidence="4" key="2">
    <citation type="submission" date="2020-05" db="UniProtKB">
        <authorList>
            <consortium name="EnsemblMetazoa"/>
        </authorList>
    </citation>
    <scope>IDENTIFICATION</scope>
    <source>
        <strain evidence="4">IAEA</strain>
    </source>
</reference>
<dbReference type="STRING" id="7398.A0A1B0A8R5"/>
<evidence type="ECO:0000256" key="2">
    <source>
        <dbReference type="ARBA" id="ARBA00022999"/>
    </source>
</evidence>
<dbReference type="GO" id="GO:0007165">
    <property type="term" value="P:signal transduction"/>
    <property type="evidence" value="ECO:0007669"/>
    <property type="project" value="InterPro"/>
</dbReference>
<dbReference type="Pfam" id="PF21354">
    <property type="entry name" value="STAT_linker"/>
    <property type="match status" value="1"/>
</dbReference>
<reference evidence="5" key="1">
    <citation type="submission" date="2014-03" db="EMBL/GenBank/DDBJ databases">
        <authorList>
            <person name="Aksoy S."/>
            <person name="Warren W."/>
            <person name="Wilson R.K."/>
        </authorList>
    </citation>
    <scope>NUCLEOTIDE SEQUENCE [LARGE SCALE GENOMIC DNA]</scope>
    <source>
        <strain evidence="5">IAEA</strain>
    </source>
</reference>
<name>A0A1B0A8R5_GLOPL</name>
<dbReference type="VEuPathDB" id="VectorBase:GPAI037893"/>
<dbReference type="SUPFAM" id="SSF49417">
    <property type="entry name" value="p53-like transcription factors"/>
    <property type="match status" value="1"/>
</dbReference>
<dbReference type="Gene3D" id="1.10.238.10">
    <property type="entry name" value="EF-hand"/>
    <property type="match status" value="1"/>
</dbReference>
<accession>A0A1B0A8R5</accession>
<dbReference type="EnsemblMetazoa" id="GPAI037893-RA">
    <property type="protein sequence ID" value="GPAI037893-PA"/>
    <property type="gene ID" value="GPAI037893"/>
</dbReference>